<dbReference type="Proteomes" id="UP001596050">
    <property type="component" value="Unassembled WGS sequence"/>
</dbReference>
<keyword evidence="11" id="KW-0175">Coiled coil</keyword>
<evidence type="ECO:0000256" key="3">
    <source>
        <dbReference type="ARBA" id="ARBA00022475"/>
    </source>
</evidence>
<keyword evidence="7" id="KW-1278">Translocase</keyword>
<comment type="subcellular location">
    <subcellularLocation>
        <location evidence="1">Cell membrane</location>
        <topology evidence="1">Multi-pass membrane protein</topology>
    </subcellularLocation>
</comment>
<evidence type="ECO:0000256" key="8">
    <source>
        <dbReference type="ARBA" id="ARBA00022989"/>
    </source>
</evidence>
<dbReference type="Gene3D" id="3.40.50.300">
    <property type="entry name" value="P-loop containing nucleotide triphosphate hydrolases"/>
    <property type="match status" value="1"/>
</dbReference>
<feature type="coiled-coil region" evidence="11">
    <location>
        <begin position="183"/>
        <end position="210"/>
    </location>
</feature>
<evidence type="ECO:0000256" key="10">
    <source>
        <dbReference type="ARBA" id="ARBA00023136"/>
    </source>
</evidence>
<dbReference type="InterPro" id="IPR027417">
    <property type="entry name" value="P-loop_NTPase"/>
</dbReference>
<name>A0ABW0L6A1_9BURK</name>
<keyword evidence="8 12" id="KW-1133">Transmembrane helix</keyword>
<feature type="transmembrane region" description="Helical" evidence="12">
    <location>
        <begin position="65"/>
        <end position="89"/>
    </location>
</feature>
<evidence type="ECO:0000256" key="9">
    <source>
        <dbReference type="ARBA" id="ARBA00023055"/>
    </source>
</evidence>
<keyword evidence="5" id="KW-0547">Nucleotide-binding</keyword>
<dbReference type="NCBIfam" id="TIGR02203">
    <property type="entry name" value="MsbA_lipidA"/>
    <property type="match status" value="1"/>
</dbReference>
<dbReference type="InterPro" id="IPR039421">
    <property type="entry name" value="Type_1_exporter"/>
</dbReference>
<feature type="transmembrane region" description="Helical" evidence="12">
    <location>
        <begin position="247"/>
        <end position="272"/>
    </location>
</feature>
<proteinExistence type="predicted"/>
<dbReference type="PANTHER" id="PTHR43394:SF1">
    <property type="entry name" value="ATP-BINDING CASSETTE SUB-FAMILY B MEMBER 10, MITOCHONDRIAL"/>
    <property type="match status" value="1"/>
</dbReference>
<gene>
    <name evidence="15" type="primary">msbA</name>
    <name evidence="15" type="ORF">ACFPN5_16225</name>
</gene>
<dbReference type="EMBL" id="JBHSMU010000015">
    <property type="protein sequence ID" value="MFC5461358.1"/>
    <property type="molecule type" value="Genomic_DNA"/>
</dbReference>
<evidence type="ECO:0000256" key="2">
    <source>
        <dbReference type="ARBA" id="ARBA00022448"/>
    </source>
</evidence>
<accession>A0ABW0L6A1</accession>
<dbReference type="InterPro" id="IPR003439">
    <property type="entry name" value="ABC_transporter-like_ATP-bd"/>
</dbReference>
<reference evidence="16" key="1">
    <citation type="journal article" date="2019" name="Int. J. Syst. Evol. Microbiol.">
        <title>The Global Catalogue of Microorganisms (GCM) 10K type strain sequencing project: providing services to taxonomists for standard genome sequencing and annotation.</title>
        <authorList>
            <consortium name="The Broad Institute Genomics Platform"/>
            <consortium name="The Broad Institute Genome Sequencing Center for Infectious Disease"/>
            <person name="Wu L."/>
            <person name="Ma J."/>
        </authorList>
    </citation>
    <scope>NUCLEOTIDE SEQUENCE [LARGE SCALE GENOMIC DNA]</scope>
    <source>
        <strain evidence="16">KACC 12649</strain>
    </source>
</reference>
<feature type="domain" description="ABC transmembrane type-1" evidence="14">
    <location>
        <begin position="31"/>
        <end position="307"/>
    </location>
</feature>
<dbReference type="CDD" id="cd18552">
    <property type="entry name" value="ABC_6TM_MsbA_like"/>
    <property type="match status" value="1"/>
</dbReference>
<evidence type="ECO:0000256" key="5">
    <source>
        <dbReference type="ARBA" id="ARBA00022741"/>
    </source>
</evidence>
<dbReference type="PANTHER" id="PTHR43394">
    <property type="entry name" value="ATP-DEPENDENT PERMEASE MDL1, MITOCHONDRIAL"/>
    <property type="match status" value="1"/>
</dbReference>
<dbReference type="SMART" id="SM00382">
    <property type="entry name" value="AAA"/>
    <property type="match status" value="1"/>
</dbReference>
<evidence type="ECO:0000256" key="6">
    <source>
        <dbReference type="ARBA" id="ARBA00022840"/>
    </source>
</evidence>
<evidence type="ECO:0000259" key="14">
    <source>
        <dbReference type="PROSITE" id="PS50929"/>
    </source>
</evidence>
<evidence type="ECO:0000256" key="11">
    <source>
        <dbReference type="SAM" id="Coils"/>
    </source>
</evidence>
<dbReference type="Pfam" id="PF00664">
    <property type="entry name" value="ABC_membrane"/>
    <property type="match status" value="1"/>
</dbReference>
<dbReference type="InterPro" id="IPR036640">
    <property type="entry name" value="ABC1_TM_sf"/>
</dbReference>
<feature type="transmembrane region" description="Helical" evidence="12">
    <location>
        <begin position="170"/>
        <end position="187"/>
    </location>
</feature>
<feature type="domain" description="ABC transporter" evidence="13">
    <location>
        <begin position="339"/>
        <end position="574"/>
    </location>
</feature>
<dbReference type="RefSeq" id="WP_379784801.1">
    <property type="nucleotide sequence ID" value="NZ_JBHSMU010000015.1"/>
</dbReference>
<evidence type="ECO:0000313" key="15">
    <source>
        <dbReference type="EMBL" id="MFC5461358.1"/>
    </source>
</evidence>
<protein>
    <submittedName>
        <fullName evidence="15">Lipid A export permease/ATP-binding protein MsbA</fullName>
    </submittedName>
</protein>
<keyword evidence="3" id="KW-1003">Cell membrane</keyword>
<dbReference type="InterPro" id="IPR011917">
    <property type="entry name" value="ABC_transpr_lipidA"/>
</dbReference>
<keyword evidence="9" id="KW-0445">Lipid transport</keyword>
<keyword evidence="2" id="KW-0813">Transport</keyword>
<keyword evidence="16" id="KW-1185">Reference proteome</keyword>
<feature type="transmembrane region" description="Helical" evidence="12">
    <location>
        <begin position="143"/>
        <end position="164"/>
    </location>
</feature>
<dbReference type="Pfam" id="PF00005">
    <property type="entry name" value="ABC_tran"/>
    <property type="match status" value="1"/>
</dbReference>
<dbReference type="PROSITE" id="PS50929">
    <property type="entry name" value="ABC_TM1F"/>
    <property type="match status" value="1"/>
</dbReference>
<keyword evidence="10 12" id="KW-0472">Membrane</keyword>
<evidence type="ECO:0000256" key="4">
    <source>
        <dbReference type="ARBA" id="ARBA00022692"/>
    </source>
</evidence>
<dbReference type="Gene3D" id="1.20.1560.10">
    <property type="entry name" value="ABC transporter type 1, transmembrane domain"/>
    <property type="match status" value="1"/>
</dbReference>
<dbReference type="InterPro" id="IPR003593">
    <property type="entry name" value="AAA+_ATPase"/>
</dbReference>
<keyword evidence="4 12" id="KW-0812">Transmembrane</keyword>
<dbReference type="InterPro" id="IPR011527">
    <property type="entry name" value="ABC1_TM_dom"/>
</dbReference>
<keyword evidence="6" id="KW-0067">ATP-binding</keyword>
<dbReference type="PROSITE" id="PS00211">
    <property type="entry name" value="ABC_TRANSPORTER_1"/>
    <property type="match status" value="1"/>
</dbReference>
<feature type="transmembrane region" description="Helical" evidence="12">
    <location>
        <begin position="28"/>
        <end position="45"/>
    </location>
</feature>
<evidence type="ECO:0000259" key="13">
    <source>
        <dbReference type="PROSITE" id="PS50893"/>
    </source>
</evidence>
<evidence type="ECO:0000313" key="16">
    <source>
        <dbReference type="Proteomes" id="UP001596050"/>
    </source>
</evidence>
<dbReference type="SUPFAM" id="SSF90123">
    <property type="entry name" value="ABC transporter transmembrane region"/>
    <property type="match status" value="1"/>
</dbReference>
<evidence type="ECO:0000256" key="1">
    <source>
        <dbReference type="ARBA" id="ARBA00004651"/>
    </source>
</evidence>
<organism evidence="15 16">
    <name type="scientific">Massilia niabensis</name>
    <dbReference type="NCBI Taxonomy" id="544910"/>
    <lineage>
        <taxon>Bacteria</taxon>
        <taxon>Pseudomonadati</taxon>
        <taxon>Pseudomonadota</taxon>
        <taxon>Betaproteobacteria</taxon>
        <taxon>Burkholderiales</taxon>
        <taxon>Oxalobacteraceae</taxon>
        <taxon>Telluria group</taxon>
        <taxon>Massilia</taxon>
    </lineage>
</organism>
<comment type="caution">
    <text evidence="15">The sequence shown here is derived from an EMBL/GenBank/DDBJ whole genome shotgun (WGS) entry which is preliminary data.</text>
</comment>
<dbReference type="PROSITE" id="PS50893">
    <property type="entry name" value="ABC_TRANSPORTER_2"/>
    <property type="match status" value="1"/>
</dbReference>
<evidence type="ECO:0000256" key="7">
    <source>
        <dbReference type="ARBA" id="ARBA00022967"/>
    </source>
</evidence>
<dbReference type="SUPFAM" id="SSF52540">
    <property type="entry name" value="P-loop containing nucleoside triphosphate hydrolases"/>
    <property type="match status" value="1"/>
</dbReference>
<sequence>MASEKSKVENSVIVKRLWAFIKPYRSRAYMALLAMALTAATQPLLGKAIELLLDKGFKNKVEFSLWWIPGVLISIFILRGIGTFATAYLNNWVISRVLNDLRGRMFDRLLRLPVARFHEESTGKIINTVIGDVRQVVDMINSVFVAFVRDTLVVIGLLAALLYLNWQLTLVAIVVVPLTAIIVRTTTGRLRRLNRENQRVTAEMTQVVEEAARGHQVIRVFSGERYERQRFATRSEALRGFSQRTTVAFAATAPVTQIATSLALSAVVVFAIRSDMTVGEFTNFITMMLMLLTPLKSLAEVNGPMQRGIAAAETVFEMIDSPVEEDTGTRELARAKGHLMFENVTFRYPNAASPALQNVSLEIYPGQTVALVGTSGGGKSTFVNLATRFYDPQDGRILLDGVPYPELRLSSLRAQLAMVSQNVVLFDDTLAANIAYGAERIDYERLAAAVKAAHLTDVVARLPEGVEAMIGENGMRLSGGQRQRVAIARAIYKDAPILILDEATSALDNESERAVQAALDALMAGRTTIVIAHRLSTIEGADRIVVMEHGRIVEQGTHAELLARGGSYANLYRLQFAQAVAEEGAK</sequence>
<evidence type="ECO:0000256" key="12">
    <source>
        <dbReference type="SAM" id="Phobius"/>
    </source>
</evidence>
<dbReference type="InterPro" id="IPR017871">
    <property type="entry name" value="ABC_transporter-like_CS"/>
</dbReference>